<dbReference type="InterPro" id="IPR036388">
    <property type="entry name" value="WH-like_DNA-bd_sf"/>
</dbReference>
<protein>
    <submittedName>
        <fullName evidence="2">PadR family transcriptional regulator</fullName>
    </submittedName>
</protein>
<dbReference type="PANTHER" id="PTHR33169">
    <property type="entry name" value="PADR-FAMILY TRANSCRIPTIONAL REGULATOR"/>
    <property type="match status" value="1"/>
</dbReference>
<dbReference type="InterPro" id="IPR005149">
    <property type="entry name" value="Tscrpt_reg_PadR_N"/>
</dbReference>
<proteinExistence type="predicted"/>
<organism evidence="2 3">
    <name type="scientific">Candidatus Vagococcus giribetii</name>
    <dbReference type="NCBI Taxonomy" id="2230876"/>
    <lineage>
        <taxon>Bacteria</taxon>
        <taxon>Bacillati</taxon>
        <taxon>Bacillota</taxon>
        <taxon>Bacilli</taxon>
        <taxon>Lactobacillales</taxon>
        <taxon>Enterococcaceae</taxon>
        <taxon>Vagococcus</taxon>
    </lineage>
</organism>
<name>A0ABS3HU60_9ENTE</name>
<reference evidence="2 3" key="1">
    <citation type="submission" date="2021-03" db="EMBL/GenBank/DDBJ databases">
        <title>Enterococcal diversity collection.</title>
        <authorList>
            <person name="Gilmore M.S."/>
            <person name="Schwartzman J."/>
            <person name="Van Tyne D."/>
            <person name="Martin M."/>
            <person name="Earl A.M."/>
            <person name="Manson A.L."/>
            <person name="Straub T."/>
            <person name="Salamzade R."/>
            <person name="Saavedra J."/>
            <person name="Lebreton F."/>
            <person name="Prichula J."/>
            <person name="Schaufler K."/>
            <person name="Gaca A."/>
            <person name="Sgardioli B."/>
            <person name="Wagenaar J."/>
            <person name="Strong T."/>
        </authorList>
    </citation>
    <scope>NUCLEOTIDE SEQUENCE [LARGE SCALE GENOMIC DNA]</scope>
    <source>
        <strain evidence="2 3">DIV0080</strain>
    </source>
</reference>
<dbReference type="PANTHER" id="PTHR33169:SF14">
    <property type="entry name" value="TRANSCRIPTIONAL REGULATOR RV3488"/>
    <property type="match status" value="1"/>
</dbReference>
<gene>
    <name evidence="2" type="ORF">DOK76_09440</name>
</gene>
<dbReference type="Gene3D" id="1.10.10.10">
    <property type="entry name" value="Winged helix-like DNA-binding domain superfamily/Winged helix DNA-binding domain"/>
    <property type="match status" value="1"/>
</dbReference>
<dbReference type="InterPro" id="IPR036390">
    <property type="entry name" value="WH_DNA-bd_sf"/>
</dbReference>
<evidence type="ECO:0000259" key="1">
    <source>
        <dbReference type="Pfam" id="PF03551"/>
    </source>
</evidence>
<dbReference type="Pfam" id="PF03551">
    <property type="entry name" value="PadR"/>
    <property type="match status" value="1"/>
</dbReference>
<dbReference type="SUPFAM" id="SSF46785">
    <property type="entry name" value="Winged helix' DNA-binding domain"/>
    <property type="match status" value="1"/>
</dbReference>
<dbReference type="Proteomes" id="UP000664857">
    <property type="component" value="Unassembled WGS sequence"/>
</dbReference>
<evidence type="ECO:0000313" key="3">
    <source>
        <dbReference type="Proteomes" id="UP000664857"/>
    </source>
</evidence>
<feature type="domain" description="Transcription regulator PadR N-terminal" evidence="1">
    <location>
        <begin position="14"/>
        <end position="81"/>
    </location>
</feature>
<dbReference type="RefSeq" id="WP_206967137.1">
    <property type="nucleotide sequence ID" value="NZ_JAFLVX010000023.1"/>
</dbReference>
<dbReference type="EMBL" id="JAFLVX010000023">
    <property type="protein sequence ID" value="MBO0477295.1"/>
    <property type="molecule type" value="Genomic_DNA"/>
</dbReference>
<accession>A0ABS3HU60</accession>
<sequence length="105" mass="12329">MDIQLRRGLLDYCVLGVLKEEETYGYNIIKKMDSILPISESTLYPILKRLETKKMVRSHSVEYNGRLRKYYQITAVGIESLNDFIDSWQEVDQVYQYIKGVVSND</sequence>
<comment type="caution">
    <text evidence="2">The sequence shown here is derived from an EMBL/GenBank/DDBJ whole genome shotgun (WGS) entry which is preliminary data.</text>
</comment>
<evidence type="ECO:0000313" key="2">
    <source>
        <dbReference type="EMBL" id="MBO0477295.1"/>
    </source>
</evidence>
<keyword evidence="3" id="KW-1185">Reference proteome</keyword>
<dbReference type="InterPro" id="IPR052509">
    <property type="entry name" value="Metal_resp_DNA-bind_regulator"/>
</dbReference>